<evidence type="ECO:0000313" key="10">
    <source>
        <dbReference type="Proteomes" id="UP000322667"/>
    </source>
</evidence>
<accession>A0A5D2QUG2</accession>
<dbReference type="FunFam" id="1.10.10.10:FF:000322">
    <property type="entry name" value="Probable disease resistance protein At1g63360"/>
    <property type="match status" value="1"/>
</dbReference>
<evidence type="ECO:0000256" key="2">
    <source>
        <dbReference type="ARBA" id="ARBA00022737"/>
    </source>
</evidence>
<dbReference type="InterPro" id="IPR057135">
    <property type="entry name" value="At4g27190-like_LRR"/>
</dbReference>
<dbReference type="InterPro" id="IPR042197">
    <property type="entry name" value="Apaf_helical"/>
</dbReference>
<keyword evidence="10" id="KW-1185">Reference proteome</keyword>
<dbReference type="InterPro" id="IPR032675">
    <property type="entry name" value="LRR_dom_sf"/>
</dbReference>
<evidence type="ECO:0000313" key="9">
    <source>
        <dbReference type="EMBL" id="TYI32237.1"/>
    </source>
</evidence>
<dbReference type="Pfam" id="PF13855">
    <property type="entry name" value="LRR_8"/>
    <property type="match status" value="1"/>
</dbReference>
<proteinExistence type="inferred from homology"/>
<keyword evidence="2" id="KW-0677">Repeat</keyword>
<feature type="domain" description="Disease resistance protein winged helix" evidence="8">
    <location>
        <begin position="195"/>
        <end position="265"/>
    </location>
</feature>
<dbReference type="PRINTS" id="PR00364">
    <property type="entry name" value="DISEASERSIST"/>
</dbReference>
<comment type="similarity">
    <text evidence="1">Belongs to the disease resistance NB-LRR family.</text>
</comment>
<dbReference type="Gene3D" id="3.80.10.10">
    <property type="entry name" value="Ribonuclease Inhibitor"/>
    <property type="match status" value="1"/>
</dbReference>
<evidence type="ECO:0000256" key="4">
    <source>
        <dbReference type="ARBA" id="ARBA00022821"/>
    </source>
</evidence>
<dbReference type="GO" id="GO:0006952">
    <property type="term" value="P:defense response"/>
    <property type="evidence" value="ECO:0007669"/>
    <property type="project" value="UniProtKB-KW"/>
</dbReference>
<dbReference type="Gene3D" id="1.10.8.430">
    <property type="entry name" value="Helical domain of apoptotic protease-activating factors"/>
    <property type="match status" value="1"/>
</dbReference>
<dbReference type="PANTHER" id="PTHR33463:SF212">
    <property type="entry name" value="AND NB-ARC DOMAINS-CONTAINING DISEASE RESISTANCE PROTEIN, PUTATIVE-RELATED"/>
    <property type="match status" value="1"/>
</dbReference>
<keyword evidence="3" id="KW-0547">Nucleotide-binding</keyword>
<evidence type="ECO:0000256" key="3">
    <source>
        <dbReference type="ARBA" id="ARBA00022741"/>
    </source>
</evidence>
<dbReference type="GO" id="GO:0043531">
    <property type="term" value="F:ADP binding"/>
    <property type="evidence" value="ECO:0007669"/>
    <property type="project" value="InterPro"/>
</dbReference>
<dbReference type="InterPro" id="IPR050905">
    <property type="entry name" value="Plant_NBS-LRR"/>
</dbReference>
<dbReference type="AlphaFoldDB" id="A0A5D2QUG2"/>
<keyword evidence="5" id="KW-0067">ATP-binding</keyword>
<organism evidence="9 10">
    <name type="scientific">Gossypium tomentosum</name>
    <name type="common">Hawaiian cotton</name>
    <name type="synonym">Gossypium sandvicense</name>
    <dbReference type="NCBI Taxonomy" id="34277"/>
    <lineage>
        <taxon>Eukaryota</taxon>
        <taxon>Viridiplantae</taxon>
        <taxon>Streptophyta</taxon>
        <taxon>Embryophyta</taxon>
        <taxon>Tracheophyta</taxon>
        <taxon>Spermatophyta</taxon>
        <taxon>Magnoliopsida</taxon>
        <taxon>eudicotyledons</taxon>
        <taxon>Gunneridae</taxon>
        <taxon>Pentapetalae</taxon>
        <taxon>rosids</taxon>
        <taxon>malvids</taxon>
        <taxon>Malvales</taxon>
        <taxon>Malvaceae</taxon>
        <taxon>Malvoideae</taxon>
        <taxon>Gossypium</taxon>
    </lineage>
</organism>
<dbReference type="GO" id="GO:0005524">
    <property type="term" value="F:ATP binding"/>
    <property type="evidence" value="ECO:0007669"/>
    <property type="project" value="UniProtKB-KW"/>
</dbReference>
<dbReference type="EMBL" id="CM017613">
    <property type="protein sequence ID" value="TYI32237.1"/>
    <property type="molecule type" value="Genomic_DNA"/>
</dbReference>
<dbReference type="InterPro" id="IPR058922">
    <property type="entry name" value="WHD_DRP"/>
</dbReference>
<evidence type="ECO:0000259" key="7">
    <source>
        <dbReference type="Pfam" id="PF23247"/>
    </source>
</evidence>
<dbReference type="SUPFAM" id="SSF52058">
    <property type="entry name" value="L domain-like"/>
    <property type="match status" value="1"/>
</dbReference>
<dbReference type="Gene3D" id="3.40.50.300">
    <property type="entry name" value="P-loop containing nucleotide triphosphate hydrolases"/>
    <property type="match status" value="1"/>
</dbReference>
<reference evidence="9 10" key="1">
    <citation type="submission" date="2019-07" db="EMBL/GenBank/DDBJ databases">
        <title>WGS assembly of Gossypium tomentosum.</title>
        <authorList>
            <person name="Chen Z.J."/>
            <person name="Sreedasyam A."/>
            <person name="Ando A."/>
            <person name="Song Q."/>
            <person name="De L."/>
            <person name="Hulse-Kemp A."/>
            <person name="Ding M."/>
            <person name="Ye W."/>
            <person name="Kirkbride R."/>
            <person name="Jenkins J."/>
            <person name="Plott C."/>
            <person name="Lovell J."/>
            <person name="Lin Y.-M."/>
            <person name="Vaughn R."/>
            <person name="Liu B."/>
            <person name="Li W."/>
            <person name="Simpson S."/>
            <person name="Scheffler B."/>
            <person name="Saski C."/>
            <person name="Grover C."/>
            <person name="Hu G."/>
            <person name="Conover J."/>
            <person name="Carlson J."/>
            <person name="Shu S."/>
            <person name="Boston L."/>
            <person name="Williams M."/>
            <person name="Peterson D."/>
            <person name="Mcgee K."/>
            <person name="Jones D."/>
            <person name="Wendel J."/>
            <person name="Stelly D."/>
            <person name="Grimwood J."/>
            <person name="Schmutz J."/>
        </authorList>
    </citation>
    <scope>NUCLEOTIDE SEQUENCE [LARGE SCALE GENOMIC DNA]</scope>
    <source>
        <strain evidence="9">7179.01</strain>
    </source>
</reference>
<dbReference type="EMBL" id="CM017613">
    <property type="protein sequence ID" value="TYI32238.1"/>
    <property type="molecule type" value="Genomic_DNA"/>
</dbReference>
<protein>
    <submittedName>
        <fullName evidence="9">Uncharacterized protein</fullName>
    </submittedName>
</protein>
<feature type="domain" description="Disease resistance protein At4g27190-like leucine-rich repeats" evidence="7">
    <location>
        <begin position="569"/>
        <end position="686"/>
    </location>
</feature>
<keyword evidence="4" id="KW-0611">Plant defense</keyword>
<gene>
    <name evidence="9" type="ORF">ES332_A04G045600v1</name>
</gene>
<dbReference type="InterPro" id="IPR027417">
    <property type="entry name" value="P-loop_NTPase"/>
</dbReference>
<dbReference type="InterPro" id="IPR001611">
    <property type="entry name" value="Leu-rich_rpt"/>
</dbReference>
<dbReference type="Proteomes" id="UP000322667">
    <property type="component" value="Chromosome A04"/>
</dbReference>
<evidence type="ECO:0000259" key="8">
    <source>
        <dbReference type="Pfam" id="PF23559"/>
    </source>
</evidence>
<dbReference type="PANTHER" id="PTHR33463">
    <property type="entry name" value="NB-ARC DOMAIN-CONTAINING PROTEIN-RELATED"/>
    <property type="match status" value="1"/>
</dbReference>
<evidence type="ECO:0000256" key="1">
    <source>
        <dbReference type="ARBA" id="ARBA00008894"/>
    </source>
</evidence>
<evidence type="ECO:0000259" key="6">
    <source>
        <dbReference type="Pfam" id="PF00931"/>
    </source>
</evidence>
<dbReference type="Pfam" id="PF23247">
    <property type="entry name" value="LRR_RPS2"/>
    <property type="match status" value="1"/>
</dbReference>
<dbReference type="SUPFAM" id="SSF52540">
    <property type="entry name" value="P-loop containing nucleoside triphosphate hydrolases"/>
    <property type="match status" value="1"/>
</dbReference>
<sequence length="731" mass="83098">MKVQDNIASALESKEYLDKEEDKLRRAAILSEMLKKAGKHVLILDDVWDKVSLEEVGIPEPSGGNGCKLALTTRSEHVCKYMGCKVIKVKPLSEEEALILFLNKVGPNTVQSPTIMPTLKLVVKECAGLPLTIVVVAGTMKGEYNPRIWKNALKELKERIGKVEGVEAEVIERLKFSFDHLKDEKVKDCFLYCALYPEDFEIRKVELIECWIDEIFIDEMDTRQEMEDKGLTILKRLEDNCLLENITTEFGLPGIKMHDAVRDMALSITRMNPRYMIQAGLQLEELPEKEQWRPDIEKVSLMYNSISKISIDVLPTKCQLLTTLLLQENPIKKISISFFTNMPCLNVLNLSFTKIKSLPNSISELKNLTTLLLRGCEELSDLPYLSVLQELKKLDLGQTKIEEVPEGMDMLLKLRYINLVGSTLKEIPAGLLLKLVHLQHLSFDVDNEETSLKAEEMEPLKKLECFTGRFEDINELNKFISSMQQSKKNLIKYYLRVGSYDVGCGRDKTVTIGGVQYWEGIECVVSLSSFASSSTHPFQSLEVLELLNLRKLSALIMKDVGIGSATTSISTSSATFSHLKKLYVRRCSSMKTLLPHWLLPNLQNLEEIWVQDCDELVEILGRETSEVEEKGSDALIKFHLPELIKLKLFLLPNLKSICSKSGVMVCDSLQLIDVDYGCKKLKRIPPFVPLVGNGQPFAYAPPSLTIRSRKEWWESLEWDDHPNFKNVLRFN</sequence>
<dbReference type="InterPro" id="IPR002182">
    <property type="entry name" value="NB-ARC"/>
</dbReference>
<name>A0A5D2QUG2_GOSTO</name>
<dbReference type="Pfam" id="PF00931">
    <property type="entry name" value="NB-ARC"/>
    <property type="match status" value="1"/>
</dbReference>
<feature type="domain" description="NB-ARC" evidence="6">
    <location>
        <begin position="2"/>
        <end position="110"/>
    </location>
</feature>
<dbReference type="Pfam" id="PF23559">
    <property type="entry name" value="WHD_DRP"/>
    <property type="match status" value="1"/>
</dbReference>
<evidence type="ECO:0000256" key="5">
    <source>
        <dbReference type="ARBA" id="ARBA00022840"/>
    </source>
</evidence>